<dbReference type="InterPro" id="IPR051164">
    <property type="entry name" value="NmrA-like_oxidored"/>
</dbReference>
<evidence type="ECO:0000313" key="4">
    <source>
        <dbReference type="EMBL" id="WUM19014.1"/>
    </source>
</evidence>
<dbReference type="InterPro" id="IPR036291">
    <property type="entry name" value="NAD(P)-bd_dom_sf"/>
</dbReference>
<dbReference type="EMBL" id="CP108021">
    <property type="protein sequence ID" value="WUM19014.1"/>
    <property type="molecule type" value="Genomic_DNA"/>
</dbReference>
<evidence type="ECO:0000313" key="5">
    <source>
        <dbReference type="Proteomes" id="UP001432128"/>
    </source>
</evidence>
<keyword evidence="5" id="KW-1185">Reference proteome</keyword>
<gene>
    <name evidence="4" type="ORF">OG579_14930</name>
</gene>
<accession>A0AAU4JYX4</accession>
<sequence length="331" mass="35656">MILVTGAGGGMGRALVRDLHGRGVDVRAFVKNEHQATTARRDGATDAVIGDIRSSGDLTAAVAGVERIFHANPTSVVREVTIAEALVAAAQENGVGHIVYHSVIHPDIAEMFHHQEKGRVEDVLRESAVPTTVLRPSHFMQNYLDFWEFLRGGTLPYPTSPDSVMGVVDSEDVSEVGGRILTSPVAEHAGRTYDLSTQELTRHEMATIWGDVLGHGVSAVRLPPDVVKNPLRGVGTAGVVLVKSLRANAVHAPVQVLRGLVQSSNAKGVRSWPEESRDCYVAMMNYYDRNGLPAGDMTVLPALLGRPATSYREFAVREATRRGSPVTSSSR</sequence>
<dbReference type="Pfam" id="PF05368">
    <property type="entry name" value="NmrA"/>
    <property type="match status" value="1"/>
</dbReference>
<dbReference type="Gene3D" id="3.40.50.720">
    <property type="entry name" value="NAD(P)-binding Rossmann-like Domain"/>
    <property type="match status" value="1"/>
</dbReference>
<dbReference type="InterPro" id="IPR008030">
    <property type="entry name" value="NmrA-like"/>
</dbReference>
<proteinExistence type="inferred from homology"/>
<evidence type="ECO:0000256" key="2">
    <source>
        <dbReference type="ARBA" id="ARBA00022857"/>
    </source>
</evidence>
<dbReference type="PANTHER" id="PTHR42748">
    <property type="entry name" value="NITROGEN METABOLITE REPRESSION PROTEIN NMRA FAMILY MEMBER"/>
    <property type="match status" value="1"/>
</dbReference>
<dbReference type="RefSeq" id="WP_328856580.1">
    <property type="nucleotide sequence ID" value="NZ_CP108021.1"/>
</dbReference>
<dbReference type="AlphaFoldDB" id="A0AAU4JYX4"/>
<evidence type="ECO:0000259" key="3">
    <source>
        <dbReference type="Pfam" id="PF05368"/>
    </source>
</evidence>
<protein>
    <submittedName>
        <fullName evidence="4">NmrA family NAD(P)-binding protein</fullName>
    </submittedName>
</protein>
<name>A0AAU4JYX4_9NOCA</name>
<keyword evidence="2" id="KW-0521">NADP</keyword>
<dbReference type="SUPFAM" id="SSF51735">
    <property type="entry name" value="NAD(P)-binding Rossmann-fold domains"/>
    <property type="match status" value="1"/>
</dbReference>
<feature type="domain" description="NmrA-like" evidence="3">
    <location>
        <begin position="2"/>
        <end position="230"/>
    </location>
</feature>
<organism evidence="4 5">
    <name type="scientific">Williamsia herbipolensis</name>
    <dbReference type="NCBI Taxonomy" id="1603258"/>
    <lineage>
        <taxon>Bacteria</taxon>
        <taxon>Bacillati</taxon>
        <taxon>Actinomycetota</taxon>
        <taxon>Actinomycetes</taxon>
        <taxon>Mycobacteriales</taxon>
        <taxon>Nocardiaceae</taxon>
        <taxon>Williamsia</taxon>
    </lineage>
</organism>
<dbReference type="Proteomes" id="UP001432128">
    <property type="component" value="Chromosome"/>
</dbReference>
<evidence type="ECO:0000256" key="1">
    <source>
        <dbReference type="ARBA" id="ARBA00006328"/>
    </source>
</evidence>
<comment type="similarity">
    <text evidence="1">Belongs to the NmrA-type oxidoreductase family.</text>
</comment>
<dbReference type="PANTHER" id="PTHR42748:SF7">
    <property type="entry name" value="NMRA LIKE REDOX SENSOR 1-RELATED"/>
    <property type="match status" value="1"/>
</dbReference>
<dbReference type="KEGG" id="whr:OG579_14930"/>
<reference evidence="4 5" key="1">
    <citation type="submission" date="2022-10" db="EMBL/GenBank/DDBJ databases">
        <title>The complete genomes of actinobacterial strains from the NBC collection.</title>
        <authorList>
            <person name="Joergensen T.S."/>
            <person name="Alvarez Arevalo M."/>
            <person name="Sterndorff E.B."/>
            <person name="Faurdal D."/>
            <person name="Vuksanovic O."/>
            <person name="Mourched A.-S."/>
            <person name="Charusanti P."/>
            <person name="Shaw S."/>
            <person name="Blin K."/>
            <person name="Weber T."/>
        </authorList>
    </citation>
    <scope>NUCLEOTIDE SEQUENCE [LARGE SCALE GENOMIC DNA]</scope>
    <source>
        <strain evidence="4 5">NBC_00319</strain>
    </source>
</reference>